<dbReference type="Proteomes" id="UP000316181">
    <property type="component" value="Unassembled WGS sequence"/>
</dbReference>
<protein>
    <submittedName>
        <fullName evidence="1">Uncharacterized protein</fullName>
    </submittedName>
</protein>
<keyword evidence="2" id="KW-1185">Reference proteome</keyword>
<dbReference type="OrthoDB" id="6691177at2"/>
<proteinExistence type="predicted"/>
<sequence length="304" mass="33465">MPTITTYYGIPGPVPFVDVEVSADNRLYVDPHAIRLQGHGEPFADHALRCLDTFTAQVTDSILAGTPASLRHGEQLLQRFVEPWETRLGMSRRGFHGHGGADVVGTGIWDILTGDVEALVRIGVLKQIEDLPLFVDGIDCDITSDITTRIVFEALAHFTAQMLARYPQFSEGGHQVSAFTRQVWSSEERAWVEAEITLPVADGKALMLVPAGWVRHTLLMSAGRYYGTSVLSYAQLEQAVRGADGKLNKTPKDRLKKQSGLERGRSTNLAVTMRAFESGDDLLAAFKVFVLGRLEKKKSEEKAA</sequence>
<reference evidence="1 2" key="1">
    <citation type="submission" date="2019-06" db="EMBL/GenBank/DDBJ databases">
        <title>Sequencing the genomes of 1000 actinobacteria strains.</title>
        <authorList>
            <person name="Klenk H.-P."/>
        </authorList>
    </citation>
    <scope>NUCLEOTIDE SEQUENCE [LARGE SCALE GENOMIC DNA]</scope>
    <source>
        <strain evidence="1 2">DSM 10596</strain>
    </source>
</reference>
<name>A0A542SP13_9MICO</name>
<dbReference type="AlphaFoldDB" id="A0A542SP13"/>
<gene>
    <name evidence="1" type="ORF">FB389_0961</name>
</gene>
<dbReference type="EMBL" id="VFNV01000001">
    <property type="protein sequence ID" value="TQK76298.1"/>
    <property type="molecule type" value="Genomic_DNA"/>
</dbReference>
<dbReference type="RefSeq" id="WP_142111600.1">
    <property type="nucleotide sequence ID" value="NZ_BAAATB010000002.1"/>
</dbReference>
<comment type="caution">
    <text evidence="1">The sequence shown here is derived from an EMBL/GenBank/DDBJ whole genome shotgun (WGS) entry which is preliminary data.</text>
</comment>
<organism evidence="1 2">
    <name type="scientific">Rarobacter incanus</name>
    <dbReference type="NCBI Taxonomy" id="153494"/>
    <lineage>
        <taxon>Bacteria</taxon>
        <taxon>Bacillati</taxon>
        <taxon>Actinomycetota</taxon>
        <taxon>Actinomycetes</taxon>
        <taxon>Micrococcales</taxon>
        <taxon>Rarobacteraceae</taxon>
        <taxon>Rarobacter</taxon>
    </lineage>
</organism>
<evidence type="ECO:0000313" key="1">
    <source>
        <dbReference type="EMBL" id="TQK76298.1"/>
    </source>
</evidence>
<accession>A0A542SP13</accession>
<evidence type="ECO:0000313" key="2">
    <source>
        <dbReference type="Proteomes" id="UP000316181"/>
    </source>
</evidence>